<feature type="transmembrane region" description="Helical" evidence="7">
    <location>
        <begin position="76"/>
        <end position="103"/>
    </location>
</feature>
<keyword evidence="5 7" id="KW-1133">Transmembrane helix</keyword>
<dbReference type="EMBL" id="JACHBU010000010">
    <property type="protein sequence ID" value="MBB6510736.1"/>
    <property type="molecule type" value="Genomic_DNA"/>
</dbReference>
<evidence type="ECO:0000256" key="4">
    <source>
        <dbReference type="ARBA" id="ARBA00022692"/>
    </source>
</evidence>
<gene>
    <name evidence="8" type="ORF">F4695_004128</name>
</gene>
<organism evidence="8 9">
    <name type="scientific">Rhizobium soli</name>
    <dbReference type="NCBI Taxonomy" id="424798"/>
    <lineage>
        <taxon>Bacteria</taxon>
        <taxon>Pseudomonadati</taxon>
        <taxon>Pseudomonadota</taxon>
        <taxon>Alphaproteobacteria</taxon>
        <taxon>Hyphomicrobiales</taxon>
        <taxon>Rhizobiaceae</taxon>
        <taxon>Rhizobium/Agrobacterium group</taxon>
        <taxon>Rhizobium</taxon>
    </lineage>
</organism>
<keyword evidence="2" id="KW-0813">Transport</keyword>
<keyword evidence="8" id="KW-0762">Sugar transport</keyword>
<feature type="transmembrane region" description="Helical" evidence="7">
    <location>
        <begin position="12"/>
        <end position="35"/>
    </location>
</feature>
<evidence type="ECO:0000313" key="9">
    <source>
        <dbReference type="Proteomes" id="UP000585437"/>
    </source>
</evidence>
<proteinExistence type="predicted"/>
<dbReference type="PANTHER" id="PTHR43005">
    <property type="entry name" value="BLR7065 PROTEIN"/>
    <property type="match status" value="1"/>
</dbReference>
<dbReference type="PANTHER" id="PTHR43005:SF1">
    <property type="entry name" value="SPERMIDINE_PUTRESCINE TRANSPORT SYSTEM PERMEASE PROTEIN"/>
    <property type="match status" value="1"/>
</dbReference>
<keyword evidence="3" id="KW-1003">Cell membrane</keyword>
<keyword evidence="4 7" id="KW-0812">Transmembrane</keyword>
<dbReference type="AlphaFoldDB" id="A0A7X0MTR4"/>
<accession>A0A7X0MTR4</accession>
<dbReference type="GO" id="GO:0005886">
    <property type="term" value="C:plasma membrane"/>
    <property type="evidence" value="ECO:0007669"/>
    <property type="project" value="UniProtKB-SubCell"/>
</dbReference>
<evidence type="ECO:0000256" key="6">
    <source>
        <dbReference type="ARBA" id="ARBA00023136"/>
    </source>
</evidence>
<evidence type="ECO:0000256" key="7">
    <source>
        <dbReference type="SAM" id="Phobius"/>
    </source>
</evidence>
<evidence type="ECO:0000256" key="3">
    <source>
        <dbReference type="ARBA" id="ARBA00022475"/>
    </source>
</evidence>
<sequence length="107" mass="11917">MKRILSSITDGRGFDIGLVGVPFAFLFILAGLPLLYNILMSFQEVDMFSLGSIIRPFVGFKNYIDLFKQPETLPILFNTVIFVVGSIAGQFLIGFGLALFFWVNFPG</sequence>
<evidence type="ECO:0000256" key="5">
    <source>
        <dbReference type="ARBA" id="ARBA00022989"/>
    </source>
</evidence>
<evidence type="ECO:0000256" key="2">
    <source>
        <dbReference type="ARBA" id="ARBA00022448"/>
    </source>
</evidence>
<name>A0A7X0MTR4_9HYPH</name>
<evidence type="ECO:0000256" key="1">
    <source>
        <dbReference type="ARBA" id="ARBA00004651"/>
    </source>
</evidence>
<comment type="subcellular location">
    <subcellularLocation>
        <location evidence="1">Cell membrane</location>
        <topology evidence="1">Multi-pass membrane protein</topology>
    </subcellularLocation>
</comment>
<evidence type="ECO:0000313" key="8">
    <source>
        <dbReference type="EMBL" id="MBB6510736.1"/>
    </source>
</evidence>
<dbReference type="Gene3D" id="1.10.3720.10">
    <property type="entry name" value="MetI-like"/>
    <property type="match status" value="1"/>
</dbReference>
<keyword evidence="9" id="KW-1185">Reference proteome</keyword>
<keyword evidence="6 7" id="KW-0472">Membrane</keyword>
<protein>
    <submittedName>
        <fullName evidence="8">ABC-type sugar transport system permease subunit</fullName>
    </submittedName>
</protein>
<comment type="caution">
    <text evidence="8">The sequence shown here is derived from an EMBL/GenBank/DDBJ whole genome shotgun (WGS) entry which is preliminary data.</text>
</comment>
<dbReference type="InterPro" id="IPR035906">
    <property type="entry name" value="MetI-like_sf"/>
</dbReference>
<dbReference type="Proteomes" id="UP000585437">
    <property type="component" value="Unassembled WGS sequence"/>
</dbReference>
<dbReference type="SUPFAM" id="SSF161098">
    <property type="entry name" value="MetI-like"/>
    <property type="match status" value="1"/>
</dbReference>
<reference evidence="8 9" key="1">
    <citation type="submission" date="2020-08" db="EMBL/GenBank/DDBJ databases">
        <title>The Agave Microbiome: Exploring the role of microbial communities in plant adaptations to desert environments.</title>
        <authorList>
            <person name="Partida-Martinez L.P."/>
        </authorList>
    </citation>
    <scope>NUCLEOTIDE SEQUENCE [LARGE SCALE GENOMIC DNA]</scope>
    <source>
        <strain evidence="8 9">AS3.12</strain>
    </source>
</reference>